<sequence length="1088" mass="125394">MLTVYKASAGSGKTFQLVVEYLKLILENPNNYKHILAVTFTNKATNEMKSRILEQLYQLASGQKSNYISPLQQNNDLSEQYIRQRAKQVLKNILHDYNRFSINTIDSFTQKVIKSFNRELGISPNFTVELDSELILEEAVDRMFAKISDNNNLLNWLREFSREKIETNKSQRIDDDIKNLGRELFKESFQVFFPEEGESVYKRENLKDFGKELRQIKSGFENTFKKKGENLFQRITESGFSVDDFTYKKTGIAGYIQNTANGVIKEAGARVLAASEEVEKWYSAKHKQAAEIHNLVEHKLQPGLIDLLEFFSSNFERYNTTLAVLSQIRMLGILTDLKEEIHVLLKEKGILQMSDSNLLLSKIIGQSDSPFVYEKIGNFYKHFMLDEFQDTSGLQWNNFKPLLINSLAEGHQNLIVGDVKQSIYRWRNSDWSILAEQLDSDFTPAQKQDFTLKKNWRSDRNIIDFNNAVFGNLKNTFEEYLFNGLANSEASLEKFKKVYDSYLQEPGKADSDKQGYIQANFLPKDEFREASASLLVKQVKHLQDKGIRAEEIVILIRKNREGTPIIEEFLAAAKLPENKAYNLSVLSNESLFLHASKGVLFVIEIIRHLIDPENVIIQASLLQLWLGWLKPELQKRGIPVNIQNGQNMLDFNEYSNWHLQPGFREQFKNELEKKLTRVKTKVLLSSLDETVTQICALFGIFHFESELPFLQTLIDKSGELKSTLSNDLSNLLFWWNEKGYKSSVNVNEKVNSIRLLTVHKSKGLEFKAVLLPFLNWETSWSGTNAPILWCKAESEPFNQFPLLPIQAGKNMEASEFSQVYYNEKVNNYIDTLNLVYVAFTRAKSVLIMNCPEAAESKSGNSGSGKPVNYLLYKALLKQISEEPFKGCLDEEKQFFEYGTIPESKTIVTESGLVTIKTYRFKDFSEKIKLRLSGEDFLMDDEKHHSVKNIGKLVHEILSEIVTEKDVKKACLKAFHDGKIDKAELEKIQQTLKENLALKEVKKWFDGTYQILNERDLLTSKKLLRPDRIMVSGKHAIVVDYKTGEKSNKYNKQVQLYAKTLLETGFKKVSAFLWYLHLNEVEKVTEIKK</sequence>
<dbReference type="PROSITE" id="PS51198">
    <property type="entry name" value="UVRD_HELICASE_ATP_BIND"/>
    <property type="match status" value="1"/>
</dbReference>
<dbReference type="PANTHER" id="PTHR11070:SF67">
    <property type="entry name" value="DNA 3'-5' HELICASE"/>
    <property type="match status" value="1"/>
</dbReference>
<keyword evidence="1 9" id="KW-0547">Nucleotide-binding</keyword>
<dbReference type="PANTHER" id="PTHR11070">
    <property type="entry name" value="UVRD / RECB / PCRA DNA HELICASE FAMILY MEMBER"/>
    <property type="match status" value="1"/>
</dbReference>
<evidence type="ECO:0000256" key="4">
    <source>
        <dbReference type="ARBA" id="ARBA00022840"/>
    </source>
</evidence>
<comment type="caution">
    <text evidence="11">The sequence shown here is derived from an EMBL/GenBank/DDBJ whole genome shotgun (WGS) entry which is preliminary data.</text>
</comment>
<keyword evidence="2 9" id="KW-0378">Hydrolase</keyword>
<evidence type="ECO:0000259" key="10">
    <source>
        <dbReference type="PROSITE" id="PS51198"/>
    </source>
</evidence>
<evidence type="ECO:0000256" key="3">
    <source>
        <dbReference type="ARBA" id="ARBA00022806"/>
    </source>
</evidence>
<organism evidence="11 12">
    <name type="scientific">Draconibacterium aestuarii</name>
    <dbReference type="NCBI Taxonomy" id="2998507"/>
    <lineage>
        <taxon>Bacteria</taxon>
        <taxon>Pseudomonadati</taxon>
        <taxon>Bacteroidota</taxon>
        <taxon>Bacteroidia</taxon>
        <taxon>Marinilabiliales</taxon>
        <taxon>Prolixibacteraceae</taxon>
        <taxon>Draconibacterium</taxon>
    </lineage>
</organism>
<dbReference type="InterPro" id="IPR000212">
    <property type="entry name" value="DNA_helicase_UvrD/REP"/>
</dbReference>
<comment type="catalytic activity">
    <reaction evidence="6">
        <text>Couples ATP hydrolysis with the unwinding of duplex DNA by translocating in the 3'-5' direction.</text>
        <dbReference type="EC" id="5.6.2.4"/>
    </reaction>
</comment>
<evidence type="ECO:0000256" key="2">
    <source>
        <dbReference type="ARBA" id="ARBA00022801"/>
    </source>
</evidence>
<evidence type="ECO:0000256" key="6">
    <source>
        <dbReference type="ARBA" id="ARBA00034617"/>
    </source>
</evidence>
<keyword evidence="12" id="KW-1185">Reference proteome</keyword>
<dbReference type="Proteomes" id="UP001145087">
    <property type="component" value="Unassembled WGS sequence"/>
</dbReference>
<keyword evidence="3 9" id="KW-0347">Helicase</keyword>
<evidence type="ECO:0000256" key="7">
    <source>
        <dbReference type="ARBA" id="ARBA00034808"/>
    </source>
</evidence>
<feature type="domain" description="UvrD-like helicase ATP-binding" evidence="10">
    <location>
        <begin position="1"/>
        <end position="459"/>
    </location>
</feature>
<dbReference type="GO" id="GO:0016787">
    <property type="term" value="F:hydrolase activity"/>
    <property type="evidence" value="ECO:0007669"/>
    <property type="project" value="UniProtKB-UniRule"/>
</dbReference>
<evidence type="ECO:0000256" key="5">
    <source>
        <dbReference type="ARBA" id="ARBA00023235"/>
    </source>
</evidence>
<dbReference type="AlphaFoldDB" id="A0A9X3J6V1"/>
<dbReference type="GO" id="GO:0005524">
    <property type="term" value="F:ATP binding"/>
    <property type="evidence" value="ECO:0007669"/>
    <property type="project" value="UniProtKB-UniRule"/>
</dbReference>
<dbReference type="SUPFAM" id="SSF52540">
    <property type="entry name" value="P-loop containing nucleoside triphosphate hydrolases"/>
    <property type="match status" value="1"/>
</dbReference>
<dbReference type="EMBL" id="JAPOHD010000022">
    <property type="protein sequence ID" value="MCY1720871.1"/>
    <property type="molecule type" value="Genomic_DNA"/>
</dbReference>
<dbReference type="Pfam" id="PF12705">
    <property type="entry name" value="PDDEXK_1"/>
    <property type="match status" value="1"/>
</dbReference>
<dbReference type="InterPro" id="IPR027417">
    <property type="entry name" value="P-loop_NTPase"/>
</dbReference>
<evidence type="ECO:0000313" key="12">
    <source>
        <dbReference type="Proteomes" id="UP001145087"/>
    </source>
</evidence>
<comment type="catalytic activity">
    <reaction evidence="8">
        <text>ATP + H2O = ADP + phosphate + H(+)</text>
        <dbReference type="Rhea" id="RHEA:13065"/>
        <dbReference type="ChEBI" id="CHEBI:15377"/>
        <dbReference type="ChEBI" id="CHEBI:15378"/>
        <dbReference type="ChEBI" id="CHEBI:30616"/>
        <dbReference type="ChEBI" id="CHEBI:43474"/>
        <dbReference type="ChEBI" id="CHEBI:456216"/>
        <dbReference type="EC" id="5.6.2.4"/>
    </reaction>
</comment>
<proteinExistence type="predicted"/>
<evidence type="ECO:0000256" key="8">
    <source>
        <dbReference type="ARBA" id="ARBA00048988"/>
    </source>
</evidence>
<dbReference type="Pfam" id="PF00580">
    <property type="entry name" value="UvrD-helicase"/>
    <property type="match status" value="1"/>
</dbReference>
<gene>
    <name evidence="11" type="ORF">OU798_10980</name>
</gene>
<dbReference type="InterPro" id="IPR014017">
    <property type="entry name" value="DNA_helicase_UvrD-like_C"/>
</dbReference>
<dbReference type="GO" id="GO:0000725">
    <property type="term" value="P:recombinational repair"/>
    <property type="evidence" value="ECO:0007669"/>
    <property type="project" value="TreeGrafter"/>
</dbReference>
<dbReference type="InterPro" id="IPR038726">
    <property type="entry name" value="PDDEXK_AddAB-type"/>
</dbReference>
<accession>A0A9X3J6V1</accession>
<dbReference type="EC" id="5.6.2.4" evidence="7"/>
<dbReference type="Pfam" id="PF13361">
    <property type="entry name" value="UvrD_C"/>
    <property type="match status" value="1"/>
</dbReference>
<dbReference type="Gene3D" id="3.40.50.300">
    <property type="entry name" value="P-loop containing nucleotide triphosphate hydrolases"/>
    <property type="match status" value="4"/>
</dbReference>
<dbReference type="GO" id="GO:0003677">
    <property type="term" value="F:DNA binding"/>
    <property type="evidence" value="ECO:0007669"/>
    <property type="project" value="InterPro"/>
</dbReference>
<dbReference type="RefSeq" id="WP_343333204.1">
    <property type="nucleotide sequence ID" value="NZ_JAPOHD010000022.1"/>
</dbReference>
<keyword evidence="5" id="KW-0413">Isomerase</keyword>
<keyword evidence="4 9" id="KW-0067">ATP-binding</keyword>
<dbReference type="InterPro" id="IPR014016">
    <property type="entry name" value="UvrD-like_ATP-bd"/>
</dbReference>
<reference evidence="11" key="1">
    <citation type="submission" date="2022-11" db="EMBL/GenBank/DDBJ databases">
        <title>Marilongibacter aestuarii gen. nov., sp. nov., isolated from tidal flat sediment.</title>
        <authorList>
            <person name="Jiayan W."/>
        </authorList>
    </citation>
    <scope>NUCLEOTIDE SEQUENCE</scope>
    <source>
        <strain evidence="11">Z1-6</strain>
    </source>
</reference>
<evidence type="ECO:0000256" key="1">
    <source>
        <dbReference type="ARBA" id="ARBA00022741"/>
    </source>
</evidence>
<feature type="binding site" evidence="9">
    <location>
        <begin position="7"/>
        <end position="14"/>
    </location>
    <ligand>
        <name>ATP</name>
        <dbReference type="ChEBI" id="CHEBI:30616"/>
    </ligand>
</feature>
<name>A0A9X3J6V1_9BACT</name>
<dbReference type="GO" id="GO:0043138">
    <property type="term" value="F:3'-5' DNA helicase activity"/>
    <property type="evidence" value="ECO:0007669"/>
    <property type="project" value="UniProtKB-EC"/>
</dbReference>
<protein>
    <recommendedName>
        <fullName evidence="7">DNA 3'-5' helicase</fullName>
        <ecNumber evidence="7">5.6.2.4</ecNumber>
    </recommendedName>
</protein>
<dbReference type="GO" id="GO:0005829">
    <property type="term" value="C:cytosol"/>
    <property type="evidence" value="ECO:0007669"/>
    <property type="project" value="TreeGrafter"/>
</dbReference>
<evidence type="ECO:0000313" key="11">
    <source>
        <dbReference type="EMBL" id="MCY1720871.1"/>
    </source>
</evidence>
<evidence type="ECO:0000256" key="9">
    <source>
        <dbReference type="PROSITE-ProRule" id="PRU00560"/>
    </source>
</evidence>